<dbReference type="PROSITE" id="PS50217">
    <property type="entry name" value="BZIP"/>
    <property type="match status" value="1"/>
</dbReference>
<dbReference type="InterPro" id="IPR051027">
    <property type="entry name" value="bZIP_transcription_factors"/>
</dbReference>
<evidence type="ECO:0000256" key="4">
    <source>
        <dbReference type="ARBA" id="ARBA00023242"/>
    </source>
</evidence>
<dbReference type="InterPro" id="IPR004827">
    <property type="entry name" value="bZIP"/>
</dbReference>
<dbReference type="EMBL" id="LFIV01000145">
    <property type="protein sequence ID" value="KZL67543.1"/>
    <property type="molecule type" value="Genomic_DNA"/>
</dbReference>
<evidence type="ECO:0000256" key="5">
    <source>
        <dbReference type="SAM" id="MobiDB-lite"/>
    </source>
</evidence>
<gene>
    <name evidence="7" type="ORF">CT0861_00348</name>
</gene>
<keyword evidence="2" id="KW-0805">Transcription regulation</keyword>
<evidence type="ECO:0000256" key="2">
    <source>
        <dbReference type="ARBA" id="ARBA00023015"/>
    </source>
</evidence>
<feature type="region of interest" description="Disordered" evidence="5">
    <location>
        <begin position="67"/>
        <end position="189"/>
    </location>
</feature>
<dbReference type="CDD" id="cd14687">
    <property type="entry name" value="bZIP_ATF2"/>
    <property type="match status" value="1"/>
</dbReference>
<dbReference type="SUPFAM" id="SSF57959">
    <property type="entry name" value="Leucine zipper domain"/>
    <property type="match status" value="1"/>
</dbReference>
<keyword evidence="8" id="KW-1185">Reference proteome</keyword>
<reference evidence="7 8" key="1">
    <citation type="submission" date="2015-06" db="EMBL/GenBank/DDBJ databases">
        <title>Survival trade-offs in plant roots during colonization by closely related pathogenic and mutualistic fungi.</title>
        <authorList>
            <person name="Hacquard S."/>
            <person name="Kracher B."/>
            <person name="Hiruma K."/>
            <person name="Weinman A."/>
            <person name="Muench P."/>
            <person name="Garrido Oter R."/>
            <person name="Ver Loren van Themaat E."/>
            <person name="Dallerey J.-F."/>
            <person name="Damm U."/>
            <person name="Henrissat B."/>
            <person name="Lespinet O."/>
            <person name="Thon M."/>
            <person name="Kemen E."/>
            <person name="McHardy A.C."/>
            <person name="Schulze-Lefert P."/>
            <person name="O'Connell R.J."/>
        </authorList>
    </citation>
    <scope>NUCLEOTIDE SEQUENCE [LARGE SCALE GENOMIC DNA]</scope>
    <source>
        <strain evidence="7 8">0861</strain>
    </source>
</reference>
<keyword evidence="3" id="KW-0804">Transcription</keyword>
<dbReference type="SMART" id="SM00338">
    <property type="entry name" value="BRLZ"/>
    <property type="match status" value="1"/>
</dbReference>
<organism evidence="7 8">
    <name type="scientific">Colletotrichum tofieldiae</name>
    <dbReference type="NCBI Taxonomy" id="708197"/>
    <lineage>
        <taxon>Eukaryota</taxon>
        <taxon>Fungi</taxon>
        <taxon>Dikarya</taxon>
        <taxon>Ascomycota</taxon>
        <taxon>Pezizomycotina</taxon>
        <taxon>Sordariomycetes</taxon>
        <taxon>Hypocreomycetidae</taxon>
        <taxon>Glomerellales</taxon>
        <taxon>Glomerellaceae</taxon>
        <taxon>Colletotrichum</taxon>
        <taxon>Colletotrichum spaethianum species complex</taxon>
    </lineage>
</organism>
<dbReference type="AlphaFoldDB" id="A0A161W814"/>
<dbReference type="PANTHER" id="PTHR19304">
    <property type="entry name" value="CYCLIC-AMP RESPONSE ELEMENT BINDING PROTEIN"/>
    <property type="match status" value="1"/>
</dbReference>
<evidence type="ECO:0000313" key="8">
    <source>
        <dbReference type="Proteomes" id="UP000076552"/>
    </source>
</evidence>
<feature type="compositionally biased region" description="Polar residues" evidence="5">
    <location>
        <begin position="67"/>
        <end position="98"/>
    </location>
</feature>
<dbReference type="STRING" id="708197.A0A161W814"/>
<name>A0A161W814_9PEZI</name>
<comment type="subcellular location">
    <subcellularLocation>
        <location evidence="1">Nucleus</location>
    </subcellularLocation>
</comment>
<dbReference type="GO" id="GO:0005634">
    <property type="term" value="C:nucleus"/>
    <property type="evidence" value="ECO:0007669"/>
    <property type="project" value="UniProtKB-SubCell"/>
</dbReference>
<accession>A0A161W814</accession>
<dbReference type="InterPro" id="IPR046347">
    <property type="entry name" value="bZIP_sf"/>
</dbReference>
<feature type="domain" description="BZIP" evidence="6">
    <location>
        <begin position="164"/>
        <end position="227"/>
    </location>
</feature>
<comment type="caution">
    <text evidence="7">The sequence shown here is derived from an EMBL/GenBank/DDBJ whole genome shotgun (WGS) entry which is preliminary data.</text>
</comment>
<feature type="compositionally biased region" description="Polar residues" evidence="5">
    <location>
        <begin position="112"/>
        <end position="121"/>
    </location>
</feature>
<dbReference type="Gene3D" id="1.20.5.170">
    <property type="match status" value="1"/>
</dbReference>
<evidence type="ECO:0000313" key="7">
    <source>
        <dbReference type="EMBL" id="KZL67543.1"/>
    </source>
</evidence>
<feature type="compositionally biased region" description="Basic and acidic residues" evidence="5">
    <location>
        <begin position="163"/>
        <end position="179"/>
    </location>
</feature>
<evidence type="ECO:0000259" key="6">
    <source>
        <dbReference type="PROSITE" id="PS50217"/>
    </source>
</evidence>
<proteinExistence type="predicted"/>
<keyword evidence="4" id="KW-0539">Nucleus</keyword>
<dbReference type="PROSITE" id="PS00036">
    <property type="entry name" value="BZIP_BASIC"/>
    <property type="match status" value="1"/>
</dbReference>
<sequence>MGSSVRGVSTVCYPDTSTTQYQYQHQQPAWFLFQQQQSPLQPLTGANSAGFVPPSATADPVLTADWESSISTESSQPWHESSFNNLAEPQSSPGSSMSPVDPDVLSPAKETQPVQSINPTESPKRRRGRPRLSSTKTTKKNKQQYVSSASASGVDDLSSHSGSDNKKNKTRARNREAAHRCRQKSQRNIEKLQTQESIISDINKSLTAEATMLRGEVLMLKHMILQHSGCGCSSIEDYISSAAQNLVQSGSMTAAVTDGRNTQIGCQNCTTGDDQEGYMDWQLFNADNEADAPLVGPWSVFSDFDDAATRTP</sequence>
<evidence type="ECO:0000256" key="1">
    <source>
        <dbReference type="ARBA" id="ARBA00004123"/>
    </source>
</evidence>
<protein>
    <submittedName>
        <fullName evidence="7">BZIP transcription factor</fullName>
    </submittedName>
</protein>
<dbReference type="Pfam" id="PF00170">
    <property type="entry name" value="bZIP_1"/>
    <property type="match status" value="1"/>
</dbReference>
<dbReference type="Proteomes" id="UP000076552">
    <property type="component" value="Unassembled WGS sequence"/>
</dbReference>
<evidence type="ECO:0000256" key="3">
    <source>
        <dbReference type="ARBA" id="ARBA00023163"/>
    </source>
</evidence>
<dbReference type="GO" id="GO:0003700">
    <property type="term" value="F:DNA-binding transcription factor activity"/>
    <property type="evidence" value="ECO:0007669"/>
    <property type="project" value="InterPro"/>
</dbReference>